<dbReference type="OrthoDB" id="1448313at2"/>
<sequence>MELIADYNTFEVKFWNKNNLIFSGIRTTEKYRYKWLLFDLEENIISLIRLKPYIISFSLNEEYLISYSNNSSPYNLTLYYKVKKGPHYKALFNNELFEIILHKGNKVSFLKNQIQFAYLTEQAITTGFSKKLHIVADDDTNISFFCTLIYGIICTTETNDVNINFNFGNISAELKQFDTQWQPRLKLSN</sequence>
<reference evidence="1 2" key="1">
    <citation type="submission" date="2018-08" db="EMBL/GenBank/DDBJ databases">
        <title>Chitinophaga sp. K20C18050901, a novel bacterium isolated from forest soil.</title>
        <authorList>
            <person name="Wang C."/>
        </authorList>
    </citation>
    <scope>NUCLEOTIDE SEQUENCE [LARGE SCALE GENOMIC DNA]</scope>
    <source>
        <strain evidence="1 2">K20C18050901</strain>
    </source>
</reference>
<organism evidence="1 2">
    <name type="scientific">Chitinophaga silvisoli</name>
    <dbReference type="NCBI Taxonomy" id="2291814"/>
    <lineage>
        <taxon>Bacteria</taxon>
        <taxon>Pseudomonadati</taxon>
        <taxon>Bacteroidota</taxon>
        <taxon>Chitinophagia</taxon>
        <taxon>Chitinophagales</taxon>
        <taxon>Chitinophagaceae</taxon>
        <taxon>Chitinophaga</taxon>
    </lineage>
</organism>
<evidence type="ECO:0000313" key="1">
    <source>
        <dbReference type="EMBL" id="RFM32355.1"/>
    </source>
</evidence>
<dbReference type="Proteomes" id="UP000261174">
    <property type="component" value="Unassembled WGS sequence"/>
</dbReference>
<dbReference type="AlphaFoldDB" id="A0A3E1NWQ7"/>
<accession>A0A3E1NWQ7</accession>
<dbReference type="RefSeq" id="WP_116855548.1">
    <property type="nucleotide sequence ID" value="NZ_QTJV01000009.1"/>
</dbReference>
<protein>
    <submittedName>
        <fullName evidence="1">Uncharacterized protein</fullName>
    </submittedName>
</protein>
<comment type="caution">
    <text evidence="1">The sequence shown here is derived from an EMBL/GenBank/DDBJ whole genome shotgun (WGS) entry which is preliminary data.</text>
</comment>
<proteinExistence type="predicted"/>
<name>A0A3E1NWQ7_9BACT</name>
<gene>
    <name evidence="1" type="ORF">DXN04_21955</name>
</gene>
<keyword evidence="2" id="KW-1185">Reference proteome</keyword>
<dbReference type="EMBL" id="QTJV01000009">
    <property type="protein sequence ID" value="RFM32355.1"/>
    <property type="molecule type" value="Genomic_DNA"/>
</dbReference>
<evidence type="ECO:0000313" key="2">
    <source>
        <dbReference type="Proteomes" id="UP000261174"/>
    </source>
</evidence>